<dbReference type="EMBL" id="KL402901">
    <property type="protein sequence ID" value="KEH16465.1"/>
    <property type="molecule type" value="Genomic_DNA"/>
</dbReference>
<evidence type="ECO:0000313" key="3">
    <source>
        <dbReference type="EnsemblPlants" id="KEH16465"/>
    </source>
</evidence>
<dbReference type="AlphaFoldDB" id="A0A072TSE4"/>
<dbReference type="InterPro" id="IPR051563">
    <property type="entry name" value="Glycosyl_Hydrolase_51"/>
</dbReference>
<dbReference type="HOGENOM" id="CLU_2678270_0_0_1"/>
<dbReference type="EnsemblPlants" id="KEH16465">
    <property type="protein sequence ID" value="KEH16465"/>
    <property type="gene ID" value="MTR_0176s0080"/>
</dbReference>
<keyword evidence="1" id="KW-0732">Signal</keyword>
<feature type="non-terminal residue" evidence="2">
    <location>
        <position position="75"/>
    </location>
</feature>
<dbReference type="Proteomes" id="UP000002051">
    <property type="component" value="Unassembled WGS sequence"/>
</dbReference>
<proteinExistence type="predicted"/>
<dbReference type="PANTHER" id="PTHR31776">
    <property type="entry name" value="ALPHA-L-ARABINOFURANOSIDASE 1"/>
    <property type="match status" value="1"/>
</dbReference>
<evidence type="ECO:0000313" key="2">
    <source>
        <dbReference type="EMBL" id="KEH16465.1"/>
    </source>
</evidence>
<protein>
    <submittedName>
        <fullName evidence="2">Alpha-L-arabinofuranosidase</fullName>
    </submittedName>
</protein>
<feature type="signal peptide" evidence="1">
    <location>
        <begin position="1"/>
        <end position="25"/>
    </location>
</feature>
<dbReference type="STRING" id="3880.A0A072TSE4"/>
<feature type="chain" id="PRO_5014498921" evidence="1">
    <location>
        <begin position="26"/>
        <end position="75"/>
    </location>
</feature>
<accession>A0A072TSE4</accession>
<reference evidence="2 4" key="2">
    <citation type="journal article" date="2014" name="BMC Genomics">
        <title>An improved genome release (version Mt4.0) for the model legume Medicago truncatula.</title>
        <authorList>
            <person name="Tang H."/>
            <person name="Krishnakumar V."/>
            <person name="Bidwell S."/>
            <person name="Rosen B."/>
            <person name="Chan A."/>
            <person name="Zhou S."/>
            <person name="Gentzbittel L."/>
            <person name="Childs K.L."/>
            <person name="Yandell M."/>
            <person name="Gundlach H."/>
            <person name="Mayer K.F."/>
            <person name="Schwartz D.C."/>
            <person name="Town C.D."/>
        </authorList>
    </citation>
    <scope>GENOME REANNOTATION</scope>
    <source>
        <strain evidence="2">A17</strain>
        <strain evidence="3 4">cv. Jemalong A17</strain>
    </source>
</reference>
<reference evidence="3" key="3">
    <citation type="submission" date="2015-06" db="UniProtKB">
        <authorList>
            <consortium name="EnsemblPlants"/>
        </authorList>
    </citation>
    <scope>IDENTIFICATION</scope>
    <source>
        <strain evidence="3">cv. Jemalong A17</strain>
    </source>
</reference>
<keyword evidence="4" id="KW-1185">Reference proteome</keyword>
<dbReference type="PANTHER" id="PTHR31776:SF18">
    <property type="entry name" value="NON-REDUCING END ALPHA-L-ARABINOFURANOSIDASE"/>
    <property type="match status" value="1"/>
</dbReference>
<evidence type="ECO:0000256" key="1">
    <source>
        <dbReference type="SAM" id="SignalP"/>
    </source>
</evidence>
<gene>
    <name evidence="3" type="primary">25480556</name>
    <name evidence="2" type="ORF">MTR_0176s0080</name>
</gene>
<organism evidence="2 4">
    <name type="scientific">Medicago truncatula</name>
    <name type="common">Barrel medic</name>
    <name type="synonym">Medicago tribuloides</name>
    <dbReference type="NCBI Taxonomy" id="3880"/>
    <lineage>
        <taxon>Eukaryota</taxon>
        <taxon>Viridiplantae</taxon>
        <taxon>Streptophyta</taxon>
        <taxon>Embryophyta</taxon>
        <taxon>Tracheophyta</taxon>
        <taxon>Spermatophyta</taxon>
        <taxon>Magnoliopsida</taxon>
        <taxon>eudicotyledons</taxon>
        <taxon>Gunneridae</taxon>
        <taxon>Pentapetalae</taxon>
        <taxon>rosids</taxon>
        <taxon>fabids</taxon>
        <taxon>Fabales</taxon>
        <taxon>Fabaceae</taxon>
        <taxon>Papilionoideae</taxon>
        <taxon>50 kb inversion clade</taxon>
        <taxon>NPAAA clade</taxon>
        <taxon>Hologalegina</taxon>
        <taxon>IRL clade</taxon>
        <taxon>Trifolieae</taxon>
        <taxon>Medicago</taxon>
    </lineage>
</organism>
<evidence type="ECO:0000313" key="4">
    <source>
        <dbReference type="Proteomes" id="UP000002051"/>
    </source>
</evidence>
<name>A0A072TSE4_MEDTR</name>
<reference evidence="2 4" key="1">
    <citation type="journal article" date="2011" name="Nature">
        <title>The Medicago genome provides insight into the evolution of rhizobial symbioses.</title>
        <authorList>
            <person name="Young N.D."/>
            <person name="Debelle F."/>
            <person name="Oldroyd G.E."/>
            <person name="Geurts R."/>
            <person name="Cannon S.B."/>
            <person name="Udvardi M.K."/>
            <person name="Benedito V.A."/>
            <person name="Mayer K.F."/>
            <person name="Gouzy J."/>
            <person name="Schoof H."/>
            <person name="Van de Peer Y."/>
            <person name="Proost S."/>
            <person name="Cook D.R."/>
            <person name="Meyers B.C."/>
            <person name="Spannagl M."/>
            <person name="Cheung F."/>
            <person name="De Mita S."/>
            <person name="Krishnakumar V."/>
            <person name="Gundlach H."/>
            <person name="Zhou S."/>
            <person name="Mudge J."/>
            <person name="Bharti A.K."/>
            <person name="Murray J.D."/>
            <person name="Naoumkina M.A."/>
            <person name="Rosen B."/>
            <person name="Silverstein K.A."/>
            <person name="Tang H."/>
            <person name="Rombauts S."/>
            <person name="Zhao P.X."/>
            <person name="Zhou P."/>
            <person name="Barbe V."/>
            <person name="Bardou P."/>
            <person name="Bechner M."/>
            <person name="Bellec A."/>
            <person name="Berger A."/>
            <person name="Berges H."/>
            <person name="Bidwell S."/>
            <person name="Bisseling T."/>
            <person name="Choisne N."/>
            <person name="Couloux A."/>
            <person name="Denny R."/>
            <person name="Deshpande S."/>
            <person name="Dai X."/>
            <person name="Doyle J.J."/>
            <person name="Dudez A.M."/>
            <person name="Farmer A.D."/>
            <person name="Fouteau S."/>
            <person name="Franken C."/>
            <person name="Gibelin C."/>
            <person name="Gish J."/>
            <person name="Goldstein S."/>
            <person name="Gonzalez A.J."/>
            <person name="Green P.J."/>
            <person name="Hallab A."/>
            <person name="Hartog M."/>
            <person name="Hua A."/>
            <person name="Humphray S.J."/>
            <person name="Jeong D.H."/>
            <person name="Jing Y."/>
            <person name="Jocker A."/>
            <person name="Kenton S.M."/>
            <person name="Kim D.J."/>
            <person name="Klee K."/>
            <person name="Lai H."/>
            <person name="Lang C."/>
            <person name="Lin S."/>
            <person name="Macmil S.L."/>
            <person name="Magdelenat G."/>
            <person name="Matthews L."/>
            <person name="McCorrison J."/>
            <person name="Monaghan E.L."/>
            <person name="Mun J.H."/>
            <person name="Najar F.Z."/>
            <person name="Nicholson C."/>
            <person name="Noirot C."/>
            <person name="O'Bleness M."/>
            <person name="Paule C.R."/>
            <person name="Poulain J."/>
            <person name="Prion F."/>
            <person name="Qin B."/>
            <person name="Qu C."/>
            <person name="Retzel E.F."/>
            <person name="Riddle C."/>
            <person name="Sallet E."/>
            <person name="Samain S."/>
            <person name="Samson N."/>
            <person name="Sanders I."/>
            <person name="Saurat O."/>
            <person name="Scarpelli C."/>
            <person name="Schiex T."/>
            <person name="Segurens B."/>
            <person name="Severin A.J."/>
            <person name="Sherrier D.J."/>
            <person name="Shi R."/>
            <person name="Sims S."/>
            <person name="Singer S.R."/>
            <person name="Sinharoy S."/>
            <person name="Sterck L."/>
            <person name="Viollet A."/>
            <person name="Wang B.B."/>
            <person name="Wang K."/>
            <person name="Wang M."/>
            <person name="Wang X."/>
            <person name="Warfsmann J."/>
            <person name="Weissenbach J."/>
            <person name="White D.D."/>
            <person name="White J.D."/>
            <person name="Wiley G.B."/>
            <person name="Wincker P."/>
            <person name="Xing Y."/>
            <person name="Yang L."/>
            <person name="Yao Z."/>
            <person name="Ying F."/>
            <person name="Zhai J."/>
            <person name="Zhou L."/>
            <person name="Zuber A."/>
            <person name="Denarie J."/>
            <person name="Dixon R.A."/>
            <person name="May G.D."/>
            <person name="Schwartz D.C."/>
            <person name="Rogers J."/>
            <person name="Quetier F."/>
            <person name="Town C.D."/>
            <person name="Roe B.A."/>
        </authorList>
    </citation>
    <scope>NUCLEOTIDE SEQUENCE [LARGE SCALE GENOMIC DNA]</scope>
    <source>
        <strain evidence="2">A17</strain>
        <strain evidence="3 4">cv. Jemalong A17</strain>
    </source>
</reference>
<sequence>MSFSHMFTAFLFSLIVCLVISECHADVNANASHISKLVIDARTRRPIPDTFFGAFFEEINHAGAGGLWAELVDNR</sequence>